<dbReference type="EMBL" id="CAWUHB010000047">
    <property type="protein sequence ID" value="CAK7229185.1"/>
    <property type="molecule type" value="Genomic_DNA"/>
</dbReference>
<feature type="compositionally biased region" description="Basic residues" evidence="1">
    <location>
        <begin position="367"/>
        <end position="383"/>
    </location>
</feature>
<reference evidence="2 3" key="1">
    <citation type="submission" date="2024-01" db="EMBL/GenBank/DDBJ databases">
        <authorList>
            <person name="Allen C."/>
            <person name="Tagirdzhanova G."/>
        </authorList>
    </citation>
    <scope>NUCLEOTIDE SEQUENCE [LARGE SCALE GENOMIC DNA]</scope>
</reference>
<evidence type="ECO:0000313" key="3">
    <source>
        <dbReference type="Proteomes" id="UP001642405"/>
    </source>
</evidence>
<evidence type="ECO:0000313" key="2">
    <source>
        <dbReference type="EMBL" id="CAK7229185.1"/>
    </source>
</evidence>
<feature type="region of interest" description="Disordered" evidence="1">
    <location>
        <begin position="346"/>
        <end position="421"/>
    </location>
</feature>
<name>A0ABP0CC15_9PEZI</name>
<sequence>MLSAFGHATDDNFLGRQTLPNNRTLDHYRGLTIVRDPNVNIANEEERLALLVELRAQAVYPPTPLPVLNLDSVNERLQNLPNDPTERRLSHPPSEATTITPTAPLEGEALAQFHRDEEKRYRAKLIETGCPPCQPLDRYIFPYDTEDRLPREHPVAMYYIISERNGHGFMPLADQLRDWLEFLDFQQSLRRNWQTDTEQTPDAKLEQYIDDGRWLLNKCKFYESASLIDWSIDLSNQSRLQTWLEFQARRARHHWAMKNTARHNIQGAHDEADRQWHQNYEARRMAAHEAMLAWMEEHRVALSAAEQAQAHTLRTKRSKLHGGNYYTLDNDAAGNSIAASAVASRRQSSRILSRTNAAQHTAASKRTASRGKARVAKHSAPRTRKTDTTIPKQKPQKARPMQPVFTRSGRQIRKPDRLGWT</sequence>
<gene>
    <name evidence="2" type="ORF">SCUCBS95973_007134</name>
</gene>
<comment type="caution">
    <text evidence="2">The sequence shown here is derived from an EMBL/GenBank/DDBJ whole genome shotgun (WGS) entry which is preliminary data.</text>
</comment>
<proteinExistence type="predicted"/>
<evidence type="ECO:0000256" key="1">
    <source>
        <dbReference type="SAM" id="MobiDB-lite"/>
    </source>
</evidence>
<dbReference type="Proteomes" id="UP001642405">
    <property type="component" value="Unassembled WGS sequence"/>
</dbReference>
<organism evidence="2 3">
    <name type="scientific">Sporothrix curviconia</name>
    <dbReference type="NCBI Taxonomy" id="1260050"/>
    <lineage>
        <taxon>Eukaryota</taxon>
        <taxon>Fungi</taxon>
        <taxon>Dikarya</taxon>
        <taxon>Ascomycota</taxon>
        <taxon>Pezizomycotina</taxon>
        <taxon>Sordariomycetes</taxon>
        <taxon>Sordariomycetidae</taxon>
        <taxon>Ophiostomatales</taxon>
        <taxon>Ophiostomataceae</taxon>
        <taxon>Sporothrix</taxon>
    </lineage>
</organism>
<feature type="compositionally biased region" description="Polar residues" evidence="1">
    <location>
        <begin position="351"/>
        <end position="366"/>
    </location>
</feature>
<protein>
    <submittedName>
        <fullName evidence="2">Uncharacterized protein</fullName>
    </submittedName>
</protein>
<feature type="region of interest" description="Disordered" evidence="1">
    <location>
        <begin position="79"/>
        <end position="100"/>
    </location>
</feature>
<accession>A0ABP0CC15</accession>
<keyword evidence="3" id="KW-1185">Reference proteome</keyword>